<dbReference type="KEGG" id="buz:AYM40_28255"/>
<dbReference type="STRING" id="1804984.AYM40_28255"/>
<dbReference type="SUPFAM" id="SSF51182">
    <property type="entry name" value="RmlC-like cupins"/>
    <property type="match status" value="1"/>
</dbReference>
<dbReference type="OrthoDB" id="713485at2"/>
<sequence>MNDASKRVPLRRVVTGFDEAGKSVVAQDGGCDFVLDKSPAWIVTDLWMTSDDAAADASKKEACTNDISLMPPSGGSVFRVVQFAPDKDYMGKWDADAAFASVGHHTNDAQNRPSDEEAGKIARPKGMHQTDTVDYAIVMSGEIWLVMDEGETLLKAGDILIQRATNHGWSNRSDSPALVAFALLDQSKK</sequence>
<evidence type="ECO:0008006" key="4">
    <source>
        <dbReference type="Google" id="ProtNLM"/>
    </source>
</evidence>
<dbReference type="Proteomes" id="UP000076852">
    <property type="component" value="Chromosome 2"/>
</dbReference>
<dbReference type="PANTHER" id="PTHR36156:SF2">
    <property type="entry name" value="CUPIN TYPE-2 DOMAIN-CONTAINING PROTEIN"/>
    <property type="match status" value="1"/>
</dbReference>
<evidence type="ECO:0000313" key="3">
    <source>
        <dbReference type="Proteomes" id="UP000076852"/>
    </source>
</evidence>
<evidence type="ECO:0000256" key="1">
    <source>
        <dbReference type="SAM" id="MobiDB-lite"/>
    </source>
</evidence>
<protein>
    <recommendedName>
        <fullName evidence="4">Cupin 2 conserved barrel domain-containing protein</fullName>
    </recommendedName>
</protein>
<dbReference type="RefSeq" id="WP_082855353.1">
    <property type="nucleotide sequence ID" value="NZ_CP014579.1"/>
</dbReference>
<accession>A0A160FSS8</accession>
<dbReference type="InterPro" id="IPR011051">
    <property type="entry name" value="RmlC_Cupin_sf"/>
</dbReference>
<proteinExistence type="predicted"/>
<reference evidence="2 3" key="1">
    <citation type="journal article" date="2016" name="Gene">
        <title>PacBio SMRT assembly of a complex multi-replicon genome reveals chlorocatechol degradative operon in a region of genome plasticity.</title>
        <authorList>
            <person name="Ricker N."/>
            <person name="Shen S.Y."/>
            <person name="Goordial J."/>
            <person name="Jin S."/>
            <person name="Fulthorpe R.R."/>
        </authorList>
    </citation>
    <scope>NUCLEOTIDE SEQUENCE [LARGE SCALE GENOMIC DNA]</scope>
    <source>
        <strain evidence="2 3">OLGA172</strain>
    </source>
</reference>
<dbReference type="InterPro" id="IPR014710">
    <property type="entry name" value="RmlC-like_jellyroll"/>
</dbReference>
<evidence type="ECO:0000313" key="2">
    <source>
        <dbReference type="EMBL" id="ANB76159.1"/>
    </source>
</evidence>
<name>A0A160FSS8_9BURK</name>
<dbReference type="AlphaFoldDB" id="A0A160FSS8"/>
<dbReference type="CDD" id="cd02231">
    <property type="entry name" value="cupin_BLL6423-like"/>
    <property type="match status" value="1"/>
</dbReference>
<gene>
    <name evidence="2" type="ORF">AYM40_28255</name>
</gene>
<dbReference type="Gene3D" id="2.60.120.10">
    <property type="entry name" value="Jelly Rolls"/>
    <property type="match status" value="1"/>
</dbReference>
<organism evidence="2 3">
    <name type="scientific">Paraburkholderia phytofirmans OLGA172</name>
    <dbReference type="NCBI Taxonomy" id="1417228"/>
    <lineage>
        <taxon>Bacteria</taxon>
        <taxon>Pseudomonadati</taxon>
        <taxon>Pseudomonadota</taxon>
        <taxon>Betaproteobacteria</taxon>
        <taxon>Burkholderiales</taxon>
        <taxon>Burkholderiaceae</taxon>
        <taxon>Paraburkholderia</taxon>
    </lineage>
</organism>
<dbReference type="EMBL" id="CP014579">
    <property type="protein sequence ID" value="ANB76159.1"/>
    <property type="molecule type" value="Genomic_DNA"/>
</dbReference>
<feature type="region of interest" description="Disordered" evidence="1">
    <location>
        <begin position="105"/>
        <end position="125"/>
    </location>
</feature>
<keyword evidence="3" id="KW-1185">Reference proteome</keyword>
<dbReference type="PANTHER" id="PTHR36156">
    <property type="entry name" value="SLR2101 PROTEIN"/>
    <property type="match status" value="1"/>
</dbReference>
<dbReference type="InterPro" id="IPR047142">
    <property type="entry name" value="OryJ/VirC-like"/>
</dbReference>